<proteinExistence type="inferred from homology"/>
<evidence type="ECO:0000256" key="8">
    <source>
        <dbReference type="PIRSR" id="PIRSR600715-1"/>
    </source>
</evidence>
<name>G5GGV4_9FIRM</name>
<keyword evidence="3" id="KW-0808">Transferase</keyword>
<dbReference type="CDD" id="cd06852">
    <property type="entry name" value="GT_MraY"/>
    <property type="match status" value="1"/>
</dbReference>
<dbReference type="AlphaFoldDB" id="G5GGV4"/>
<dbReference type="InterPro" id="IPR018480">
    <property type="entry name" value="PNAcMuramoyl-5peptid_Trfase_CS"/>
</dbReference>
<comment type="caution">
    <text evidence="10">The sequence shown here is derived from an EMBL/GenBank/DDBJ whole genome shotgun (WGS) entry which is preliminary data.</text>
</comment>
<keyword evidence="6 9" id="KW-0472">Membrane</keyword>
<dbReference type="NCBIfam" id="TIGR00445">
    <property type="entry name" value="mraY"/>
    <property type="match status" value="1"/>
</dbReference>
<dbReference type="HOGENOM" id="CLU_023982_0_1_9"/>
<dbReference type="EMBL" id="ACZL01000014">
    <property type="protein sequence ID" value="EHI56012.1"/>
    <property type="molecule type" value="Genomic_DNA"/>
</dbReference>
<evidence type="ECO:0000256" key="5">
    <source>
        <dbReference type="ARBA" id="ARBA00022989"/>
    </source>
</evidence>
<sequence length="271" mass="29169">MGGIVIMLAVAVGAGIYSFRYREIFPVLAFTLSYGAIGFADDFLKIKKKQSEGLSVKGKLCLQLLITAIFAYYLYKNGIGSSVLIPFTGSMNTGIMFNLGILYIPAVFVIVLGTDNGVNFTDGLDGLCSSVTIAVAVFFTIAAIKENITLAPMSAAVAGSLLGFLIYNVYPAKIFMGDTGSLALGGYVSGMALVMKMPLFIIIVGFIYLVEVLSVIIQVGYFKKTGGKRFFKMAPIHHHFELSGWSEVRVAAVFTIITIILSLLTFLGINK</sequence>
<dbReference type="GO" id="GO:0005886">
    <property type="term" value="C:plasma membrane"/>
    <property type="evidence" value="ECO:0007669"/>
    <property type="project" value="TreeGrafter"/>
</dbReference>
<dbReference type="GO" id="GO:0008963">
    <property type="term" value="F:phospho-N-acetylmuramoyl-pentapeptide-transferase activity"/>
    <property type="evidence" value="ECO:0007669"/>
    <property type="project" value="UniProtKB-UniRule"/>
</dbReference>
<evidence type="ECO:0000256" key="4">
    <source>
        <dbReference type="ARBA" id="ARBA00022692"/>
    </source>
</evidence>
<keyword evidence="8" id="KW-0460">Magnesium</keyword>
<dbReference type="GO" id="GO:0071555">
    <property type="term" value="P:cell wall organization"/>
    <property type="evidence" value="ECO:0007669"/>
    <property type="project" value="TreeGrafter"/>
</dbReference>
<dbReference type="eggNOG" id="COG0472">
    <property type="taxonomic scope" value="Bacteria"/>
</dbReference>
<feature type="transmembrane region" description="Helical" evidence="9">
    <location>
        <begin position="126"/>
        <end position="144"/>
    </location>
</feature>
<dbReference type="GO" id="GO:0046872">
    <property type="term" value="F:metal ion binding"/>
    <property type="evidence" value="ECO:0007669"/>
    <property type="project" value="UniProtKB-KW"/>
</dbReference>
<dbReference type="PANTHER" id="PTHR22926">
    <property type="entry name" value="PHOSPHO-N-ACETYLMURAMOYL-PENTAPEPTIDE-TRANSFERASE"/>
    <property type="match status" value="1"/>
</dbReference>
<dbReference type="Proteomes" id="UP000003011">
    <property type="component" value="Unassembled WGS sequence"/>
</dbReference>
<keyword evidence="4 9" id="KW-0812">Transmembrane</keyword>
<dbReference type="EC" id="2.7.8.13" evidence="7"/>
<dbReference type="Pfam" id="PF00953">
    <property type="entry name" value="Glycos_transf_4"/>
    <property type="match status" value="1"/>
</dbReference>
<gene>
    <name evidence="10" type="ORF">HMPREF9333_00794</name>
</gene>
<dbReference type="InterPro" id="IPR003524">
    <property type="entry name" value="PNAcMuramoyl-5peptid_Trfase"/>
</dbReference>
<dbReference type="STRING" id="679200.HMPREF9333_00794"/>
<dbReference type="GO" id="GO:0009252">
    <property type="term" value="P:peptidoglycan biosynthetic process"/>
    <property type="evidence" value="ECO:0007669"/>
    <property type="project" value="UniProtKB-UniRule"/>
</dbReference>
<dbReference type="PATRIC" id="fig|679200.3.peg.837"/>
<reference evidence="10 11" key="1">
    <citation type="submission" date="2011-08" db="EMBL/GenBank/DDBJ databases">
        <title>The Genome Sequence of Johnsonella ignava ATCC 51276.</title>
        <authorList>
            <consortium name="The Broad Institute Genome Sequencing Platform"/>
            <person name="Earl A."/>
            <person name="Ward D."/>
            <person name="Feldgarden M."/>
            <person name="Gevers D."/>
            <person name="Izard J."/>
            <person name="Blanton J.M."/>
            <person name="Baranova O.V."/>
            <person name="Dewhirst F.E."/>
            <person name="Young S.K."/>
            <person name="Zeng Q."/>
            <person name="Gargeya S."/>
            <person name="Fitzgerald M."/>
            <person name="Haas B."/>
            <person name="Abouelleil A."/>
            <person name="Alvarado L."/>
            <person name="Arachchi H.M."/>
            <person name="Berlin A."/>
            <person name="Brown A."/>
            <person name="Chapman S.B."/>
            <person name="Chen Z."/>
            <person name="Dunbar C."/>
            <person name="Freedman E."/>
            <person name="Gearin G."/>
            <person name="Gellesch M."/>
            <person name="Goldberg J."/>
            <person name="Griggs A."/>
            <person name="Gujja S."/>
            <person name="Heiman D."/>
            <person name="Howarth C."/>
            <person name="Larson L."/>
            <person name="Lui A."/>
            <person name="MacDonald P.J.P."/>
            <person name="Montmayeur A."/>
            <person name="Murphy C."/>
            <person name="Neiman D."/>
            <person name="Pearson M."/>
            <person name="Priest M."/>
            <person name="Roberts A."/>
            <person name="Saif S."/>
            <person name="Shea T."/>
            <person name="Shenoy N."/>
            <person name="Sisk P."/>
            <person name="Stolte C."/>
            <person name="Sykes S."/>
            <person name="Wortman J."/>
            <person name="Nusbaum C."/>
            <person name="Birren B."/>
        </authorList>
    </citation>
    <scope>NUCLEOTIDE SEQUENCE [LARGE SCALE GENOMIC DNA]</scope>
    <source>
        <strain evidence="10 11">ATCC 51276</strain>
    </source>
</reference>
<protein>
    <recommendedName>
        <fullName evidence="7">Phospho-N-acetylmuramoyl-pentapeptide-transferase</fullName>
        <ecNumber evidence="7">2.7.8.13</ecNumber>
    </recommendedName>
</protein>
<comment type="cofactor">
    <cofactor evidence="8">
        <name>Mg(2+)</name>
        <dbReference type="ChEBI" id="CHEBI:18420"/>
    </cofactor>
</comment>
<dbReference type="PROSITE" id="PS01348">
    <property type="entry name" value="MRAY_2"/>
    <property type="match status" value="1"/>
</dbReference>
<evidence type="ECO:0000256" key="6">
    <source>
        <dbReference type="ARBA" id="ARBA00023136"/>
    </source>
</evidence>
<feature type="transmembrane region" description="Helical" evidence="9">
    <location>
        <begin position="150"/>
        <end position="170"/>
    </location>
</feature>
<evidence type="ECO:0000256" key="1">
    <source>
        <dbReference type="ARBA" id="ARBA00004141"/>
    </source>
</evidence>
<evidence type="ECO:0000313" key="10">
    <source>
        <dbReference type="EMBL" id="EHI56012.1"/>
    </source>
</evidence>
<feature type="binding site" evidence="8">
    <location>
        <position position="119"/>
    </location>
    <ligand>
        <name>Mg(2+)</name>
        <dbReference type="ChEBI" id="CHEBI:18420"/>
    </ligand>
</feature>
<keyword evidence="11" id="KW-1185">Reference proteome</keyword>
<feature type="transmembrane region" description="Helical" evidence="9">
    <location>
        <begin position="250"/>
        <end position="269"/>
    </location>
</feature>
<accession>G5GGV4</accession>
<feature type="binding site" evidence="8">
    <location>
        <position position="178"/>
    </location>
    <ligand>
        <name>Mg(2+)</name>
        <dbReference type="ChEBI" id="CHEBI:18420"/>
    </ligand>
</feature>
<evidence type="ECO:0000256" key="2">
    <source>
        <dbReference type="ARBA" id="ARBA00005583"/>
    </source>
</evidence>
<feature type="transmembrane region" description="Helical" evidence="9">
    <location>
        <begin position="199"/>
        <end position="222"/>
    </location>
</feature>
<dbReference type="InterPro" id="IPR000715">
    <property type="entry name" value="Glycosyl_transferase_4"/>
</dbReference>
<evidence type="ECO:0000256" key="7">
    <source>
        <dbReference type="NCBIfam" id="TIGR00445"/>
    </source>
</evidence>
<organism evidence="10 11">
    <name type="scientific">Johnsonella ignava ATCC 51276</name>
    <dbReference type="NCBI Taxonomy" id="679200"/>
    <lineage>
        <taxon>Bacteria</taxon>
        <taxon>Bacillati</taxon>
        <taxon>Bacillota</taxon>
        <taxon>Clostridia</taxon>
        <taxon>Lachnospirales</taxon>
        <taxon>Lachnospiraceae</taxon>
        <taxon>Johnsonella</taxon>
    </lineage>
</organism>
<evidence type="ECO:0000256" key="3">
    <source>
        <dbReference type="ARBA" id="ARBA00022679"/>
    </source>
</evidence>
<evidence type="ECO:0000313" key="11">
    <source>
        <dbReference type="Proteomes" id="UP000003011"/>
    </source>
</evidence>
<comment type="subcellular location">
    <subcellularLocation>
        <location evidence="1">Membrane</location>
        <topology evidence="1">Multi-pass membrane protein</topology>
    </subcellularLocation>
</comment>
<dbReference type="PANTHER" id="PTHR22926:SF5">
    <property type="entry name" value="PHOSPHO-N-ACETYLMURAMOYL-PENTAPEPTIDE-TRANSFERASE HOMOLOG"/>
    <property type="match status" value="1"/>
</dbReference>
<feature type="transmembrane region" description="Helical" evidence="9">
    <location>
        <begin position="56"/>
        <end position="75"/>
    </location>
</feature>
<comment type="similarity">
    <text evidence="2">Belongs to the glycosyltransferase 4 family. MraY subfamily.</text>
</comment>
<feature type="transmembrane region" description="Helical" evidence="9">
    <location>
        <begin position="95"/>
        <end position="114"/>
    </location>
</feature>
<keyword evidence="5 9" id="KW-1133">Transmembrane helix</keyword>
<keyword evidence="8" id="KW-0479">Metal-binding</keyword>
<evidence type="ECO:0000256" key="9">
    <source>
        <dbReference type="SAM" id="Phobius"/>
    </source>
</evidence>